<dbReference type="AlphaFoldDB" id="A0AAE0WYY4"/>
<comment type="caution">
    <text evidence="2">The sequence shown here is derived from an EMBL/GenBank/DDBJ whole genome shotgun (WGS) entry which is preliminary data.</text>
</comment>
<dbReference type="Proteomes" id="UP001270362">
    <property type="component" value="Unassembled WGS sequence"/>
</dbReference>
<feature type="chain" id="PRO_5042202363" description="Expansin-like EG45 domain-containing protein" evidence="1">
    <location>
        <begin position="21"/>
        <end position="143"/>
    </location>
</feature>
<gene>
    <name evidence="2" type="ORF">B0T22DRAFT_445470</name>
</gene>
<proteinExistence type="predicted"/>
<organism evidence="2 3">
    <name type="scientific">Podospora appendiculata</name>
    <dbReference type="NCBI Taxonomy" id="314037"/>
    <lineage>
        <taxon>Eukaryota</taxon>
        <taxon>Fungi</taxon>
        <taxon>Dikarya</taxon>
        <taxon>Ascomycota</taxon>
        <taxon>Pezizomycotina</taxon>
        <taxon>Sordariomycetes</taxon>
        <taxon>Sordariomycetidae</taxon>
        <taxon>Sordariales</taxon>
        <taxon>Podosporaceae</taxon>
        <taxon>Podospora</taxon>
    </lineage>
</organism>
<reference evidence="2" key="1">
    <citation type="journal article" date="2023" name="Mol. Phylogenet. Evol.">
        <title>Genome-scale phylogeny and comparative genomics of the fungal order Sordariales.</title>
        <authorList>
            <person name="Hensen N."/>
            <person name="Bonometti L."/>
            <person name="Westerberg I."/>
            <person name="Brannstrom I.O."/>
            <person name="Guillou S."/>
            <person name="Cros-Aarteil S."/>
            <person name="Calhoun S."/>
            <person name="Haridas S."/>
            <person name="Kuo A."/>
            <person name="Mondo S."/>
            <person name="Pangilinan J."/>
            <person name="Riley R."/>
            <person name="LaButti K."/>
            <person name="Andreopoulos B."/>
            <person name="Lipzen A."/>
            <person name="Chen C."/>
            <person name="Yan M."/>
            <person name="Daum C."/>
            <person name="Ng V."/>
            <person name="Clum A."/>
            <person name="Steindorff A."/>
            <person name="Ohm R.A."/>
            <person name="Martin F."/>
            <person name="Silar P."/>
            <person name="Natvig D.O."/>
            <person name="Lalanne C."/>
            <person name="Gautier V."/>
            <person name="Ament-Velasquez S.L."/>
            <person name="Kruys A."/>
            <person name="Hutchinson M.I."/>
            <person name="Powell A.J."/>
            <person name="Barry K."/>
            <person name="Miller A.N."/>
            <person name="Grigoriev I.V."/>
            <person name="Debuchy R."/>
            <person name="Gladieux P."/>
            <person name="Hiltunen Thoren M."/>
            <person name="Johannesson H."/>
        </authorList>
    </citation>
    <scope>NUCLEOTIDE SEQUENCE</scope>
    <source>
        <strain evidence="2">CBS 314.62</strain>
    </source>
</reference>
<dbReference type="EMBL" id="JAULSO010000007">
    <property type="protein sequence ID" value="KAK3681257.1"/>
    <property type="molecule type" value="Genomic_DNA"/>
</dbReference>
<keyword evidence="3" id="KW-1185">Reference proteome</keyword>
<name>A0AAE0WYY4_9PEZI</name>
<accession>A0AAE0WYY4</accession>
<evidence type="ECO:0000313" key="3">
    <source>
        <dbReference type="Proteomes" id="UP001270362"/>
    </source>
</evidence>
<evidence type="ECO:0000256" key="1">
    <source>
        <dbReference type="SAM" id="SignalP"/>
    </source>
</evidence>
<evidence type="ECO:0000313" key="2">
    <source>
        <dbReference type="EMBL" id="KAK3681257.1"/>
    </source>
</evidence>
<feature type="signal peptide" evidence="1">
    <location>
        <begin position="1"/>
        <end position="20"/>
    </location>
</feature>
<keyword evidence="1" id="KW-0732">Signal</keyword>
<reference evidence="2" key="2">
    <citation type="submission" date="2023-06" db="EMBL/GenBank/DDBJ databases">
        <authorList>
            <consortium name="Lawrence Berkeley National Laboratory"/>
            <person name="Haridas S."/>
            <person name="Hensen N."/>
            <person name="Bonometti L."/>
            <person name="Westerberg I."/>
            <person name="Brannstrom I.O."/>
            <person name="Guillou S."/>
            <person name="Cros-Aarteil S."/>
            <person name="Calhoun S."/>
            <person name="Kuo A."/>
            <person name="Mondo S."/>
            <person name="Pangilinan J."/>
            <person name="Riley R."/>
            <person name="Labutti K."/>
            <person name="Andreopoulos B."/>
            <person name="Lipzen A."/>
            <person name="Chen C."/>
            <person name="Yanf M."/>
            <person name="Daum C."/>
            <person name="Ng V."/>
            <person name="Clum A."/>
            <person name="Steindorff A."/>
            <person name="Ohm R."/>
            <person name="Martin F."/>
            <person name="Silar P."/>
            <person name="Natvig D."/>
            <person name="Lalanne C."/>
            <person name="Gautier V."/>
            <person name="Ament-Velasquez S.L."/>
            <person name="Kruys A."/>
            <person name="Hutchinson M.I."/>
            <person name="Powell A.J."/>
            <person name="Barry K."/>
            <person name="Miller A.N."/>
            <person name="Grigoriev I.V."/>
            <person name="Debuchy R."/>
            <person name="Gladieux P."/>
            <person name="Thoren M.H."/>
            <person name="Johannesson H."/>
        </authorList>
    </citation>
    <scope>NUCLEOTIDE SEQUENCE</scope>
    <source>
        <strain evidence="2">CBS 314.62</strain>
    </source>
</reference>
<sequence>MHLPTLLLSLTTTLLTPTLALVTNYGDLVTCFTLSTQDGCSGSSAPFLAHVPFGEACGACTAVSDIPANSHHSGRAKSLSVTVLEPRCRVTVFQTADCSDPGIVSGTGGCWSPEGGVAAYKVDCPWYPVEEEPRACGASVCED</sequence>
<protein>
    <recommendedName>
        <fullName evidence="4">Expansin-like EG45 domain-containing protein</fullName>
    </recommendedName>
</protein>
<evidence type="ECO:0008006" key="4">
    <source>
        <dbReference type="Google" id="ProtNLM"/>
    </source>
</evidence>